<protein>
    <submittedName>
        <fullName evidence="4">Acyltransferase</fullName>
    </submittedName>
</protein>
<dbReference type="Pfam" id="PF13673">
    <property type="entry name" value="Acetyltransf_10"/>
    <property type="match status" value="1"/>
</dbReference>
<dbReference type="SUPFAM" id="SSF55729">
    <property type="entry name" value="Acyl-CoA N-acyltransferases (Nat)"/>
    <property type="match status" value="1"/>
</dbReference>
<gene>
    <name evidence="4" type="ORF">VIS19158_15706</name>
</gene>
<name>F9RKG0_9VIBR</name>
<comment type="caution">
    <text evidence="4">The sequence shown here is derived from an EMBL/GenBank/DDBJ whole genome shotgun (WGS) entry which is preliminary data.</text>
</comment>
<dbReference type="PANTHER" id="PTHR43800">
    <property type="entry name" value="PEPTIDYL-LYSINE N-ACETYLTRANSFERASE YJAB"/>
    <property type="match status" value="1"/>
</dbReference>
<organism evidence="4 5">
    <name type="scientific">Vibrio scophthalmi LMG 19158</name>
    <dbReference type="NCBI Taxonomy" id="870967"/>
    <lineage>
        <taxon>Bacteria</taxon>
        <taxon>Pseudomonadati</taxon>
        <taxon>Pseudomonadota</taxon>
        <taxon>Gammaproteobacteria</taxon>
        <taxon>Vibrionales</taxon>
        <taxon>Vibrionaceae</taxon>
        <taxon>Vibrio</taxon>
    </lineage>
</organism>
<evidence type="ECO:0000313" key="5">
    <source>
        <dbReference type="Proteomes" id="UP000004349"/>
    </source>
</evidence>
<dbReference type="InterPro" id="IPR016181">
    <property type="entry name" value="Acyl_CoA_acyltransferase"/>
</dbReference>
<evidence type="ECO:0000313" key="4">
    <source>
        <dbReference type="EMBL" id="EGU39789.1"/>
    </source>
</evidence>
<dbReference type="InterPro" id="IPR000182">
    <property type="entry name" value="GNAT_dom"/>
</dbReference>
<keyword evidence="2 4" id="KW-0012">Acyltransferase</keyword>
<dbReference type="EMBL" id="AFWE01000063">
    <property type="protein sequence ID" value="EGU39789.1"/>
    <property type="molecule type" value="Genomic_DNA"/>
</dbReference>
<dbReference type="RefSeq" id="WP_005593626.1">
    <property type="nucleotide sequence ID" value="NZ_AFWE01000063.1"/>
</dbReference>
<dbReference type="PANTHER" id="PTHR43800:SF1">
    <property type="entry name" value="PEPTIDYL-LYSINE N-ACETYLTRANSFERASE YJAB"/>
    <property type="match status" value="1"/>
</dbReference>
<sequence length="151" mass="17552">MHDLRIEMLDPIKLPLVSRLYKAHYPSGKAKKNEATIVGYQNNQLVCVVRFRPIEQYQLLTGMLVIPEQRAHGFGHQLLNYCQQTVCNSRTFCFAYPHLEEFYQQHGFITLREEQLPNGLSQLFTRYISSGKALIPMHYRIPKTTSPNDVI</sequence>
<dbReference type="PROSITE" id="PS51186">
    <property type="entry name" value="GNAT"/>
    <property type="match status" value="1"/>
</dbReference>
<dbReference type="eggNOG" id="COG3153">
    <property type="taxonomic scope" value="Bacteria"/>
</dbReference>
<accession>F9RKG0</accession>
<reference evidence="4 5" key="1">
    <citation type="journal article" date="2012" name="Int. J. Syst. Evol. Microbiol.">
        <title>Vibrio caribbeanicus sp. nov., isolated from the marine sponge Scleritoderma cyanea.</title>
        <authorList>
            <person name="Hoffmann M."/>
            <person name="Monday S.R."/>
            <person name="Allard M.W."/>
            <person name="Strain E.A."/>
            <person name="Whittaker P."/>
            <person name="Naum M."/>
            <person name="McCarthy P.J."/>
            <person name="Lopez J.V."/>
            <person name="Fischer M."/>
            <person name="Brown E.W."/>
        </authorList>
    </citation>
    <scope>NUCLEOTIDE SEQUENCE [LARGE SCALE GENOMIC DNA]</scope>
    <source>
        <strain evidence="4 5">LMG 19158</strain>
    </source>
</reference>
<dbReference type="Gene3D" id="3.40.630.30">
    <property type="match status" value="1"/>
</dbReference>
<proteinExistence type="predicted"/>
<dbReference type="GO" id="GO:0016747">
    <property type="term" value="F:acyltransferase activity, transferring groups other than amino-acyl groups"/>
    <property type="evidence" value="ECO:0007669"/>
    <property type="project" value="InterPro"/>
</dbReference>
<dbReference type="Proteomes" id="UP000004349">
    <property type="component" value="Unassembled WGS sequence"/>
</dbReference>
<dbReference type="AlphaFoldDB" id="F9RKG0"/>
<evidence type="ECO:0000256" key="2">
    <source>
        <dbReference type="ARBA" id="ARBA00023315"/>
    </source>
</evidence>
<evidence type="ECO:0000259" key="3">
    <source>
        <dbReference type="PROSITE" id="PS51186"/>
    </source>
</evidence>
<evidence type="ECO:0000256" key="1">
    <source>
        <dbReference type="ARBA" id="ARBA00022679"/>
    </source>
</evidence>
<feature type="domain" description="N-acetyltransferase" evidence="3">
    <location>
        <begin position="1"/>
        <end position="142"/>
    </location>
</feature>
<keyword evidence="1 4" id="KW-0808">Transferase</keyword>